<reference evidence="1" key="2">
    <citation type="submission" date="2025-08" db="UniProtKB">
        <authorList>
            <consortium name="Ensembl"/>
        </authorList>
    </citation>
    <scope>IDENTIFICATION</scope>
</reference>
<proteinExistence type="predicted"/>
<reference evidence="1" key="3">
    <citation type="submission" date="2025-09" db="UniProtKB">
        <authorList>
            <consortium name="Ensembl"/>
        </authorList>
    </citation>
    <scope>IDENTIFICATION</scope>
</reference>
<name>A0AC11CXH4_SHEEP</name>
<reference evidence="1" key="1">
    <citation type="submission" date="2020-11" db="EMBL/GenBank/DDBJ databases">
        <authorList>
            <person name="Davenport K.M."/>
            <person name="Bickhart D.M."/>
            <person name="Smith T.P.L."/>
            <person name="Murdoch B.M."/>
            <person name="Rosen B.D."/>
        </authorList>
    </citation>
    <scope>NUCLEOTIDE SEQUENCE [LARGE SCALE GENOMIC DNA]</scope>
    <source>
        <strain evidence="1">OAR_USU_Benz2616</strain>
    </source>
</reference>
<organism evidence="1">
    <name type="scientific">Ovis aries</name>
    <name type="common">Sheep</name>
    <dbReference type="NCBI Taxonomy" id="9940"/>
    <lineage>
        <taxon>Eukaryota</taxon>
        <taxon>Metazoa</taxon>
        <taxon>Chordata</taxon>
        <taxon>Craniata</taxon>
        <taxon>Vertebrata</taxon>
        <taxon>Euteleostomi</taxon>
        <taxon>Mammalia</taxon>
        <taxon>Eutheria</taxon>
        <taxon>Laurasiatheria</taxon>
        <taxon>Artiodactyla</taxon>
        <taxon>Ruminantia</taxon>
        <taxon>Pecora</taxon>
        <taxon>Bovidae</taxon>
        <taxon>Caprinae</taxon>
        <taxon>Ovis</taxon>
    </lineage>
</organism>
<sequence length="187" mass="20794">MSPSSRAYPAISFSVLISSCLQFLPASVFSSESTLRIRWPKYWSFSFSISPSKEHSGPISFRMDRLDLLAVQGTLKSLLQHHSSTASILQRSALFTVQLSHPYMTTGENIALARWTFVGKIMSLLLNMLSSLVITFLPRSKHLLISWLQSPSAVILEPPKIKSDTVSTVSPFISHEVMGSDATIFIF</sequence>
<dbReference type="Ensembl" id="ENSOART00020069074.1">
    <property type="protein sequence ID" value="ENSOARP00020036835.1"/>
    <property type="gene ID" value="ENSOARG00020030744.1"/>
</dbReference>
<evidence type="ECO:0000313" key="1">
    <source>
        <dbReference type="Ensembl" id="ENSOARP00020036835.1"/>
    </source>
</evidence>
<accession>A0AC11CXH4</accession>
<protein>
    <submittedName>
        <fullName evidence="1">Uncharacterized protein</fullName>
    </submittedName>
</protein>